<gene>
    <name evidence="8" type="ORF">SAMN04488568_101255</name>
</gene>
<evidence type="ECO:0000256" key="4">
    <source>
        <dbReference type="ARBA" id="ARBA00022656"/>
    </source>
</evidence>
<dbReference type="InterPro" id="IPR011050">
    <property type="entry name" value="Pectin_lyase_fold/virulence"/>
</dbReference>
<keyword evidence="3" id="KW-0964">Secreted</keyword>
<dbReference type="PROSITE" id="PS00330">
    <property type="entry name" value="HEMOLYSIN_CALCIUM"/>
    <property type="match status" value="8"/>
</dbReference>
<keyword evidence="9" id="KW-1185">Reference proteome</keyword>
<comment type="subcellular location">
    <subcellularLocation>
        <location evidence="1">Membrane</location>
    </subcellularLocation>
    <subcellularLocation>
        <location evidence="2">Secreted</location>
    </subcellularLocation>
</comment>
<protein>
    <submittedName>
        <fullName evidence="8">Hemolysin-type calcium-binding repeat-containing protein</fullName>
    </submittedName>
</protein>
<dbReference type="Proteomes" id="UP000199759">
    <property type="component" value="Unassembled WGS sequence"/>
</dbReference>
<evidence type="ECO:0000256" key="1">
    <source>
        <dbReference type="ARBA" id="ARBA00004370"/>
    </source>
</evidence>
<evidence type="ECO:0000313" key="8">
    <source>
        <dbReference type="EMBL" id="SDL66874.1"/>
    </source>
</evidence>
<dbReference type="Gene3D" id="2.160.20.10">
    <property type="entry name" value="Single-stranded right-handed beta-helix, Pectin lyase-like"/>
    <property type="match status" value="2"/>
</dbReference>
<evidence type="ECO:0000256" key="3">
    <source>
        <dbReference type="ARBA" id="ARBA00022525"/>
    </source>
</evidence>
<sequence length="1282" mass="131134">MAFTTSQDFIDAWAELDAAYVTFPSLASTGGNYQDDTPVSTSGEFINVLSQFPGYFATLQSGATTMGQLALAVNTLFVELANAYVDYLEAGNPPIMDIAKDRGGPPKPGQTYHDNILGNLGDGPIAWRFGSDDPANNVDVTGDGIGDLNAEPRSVDAQAYGARPLPDGNSTANIKASIEWDLANIPGISPADLDLGRLAHIAGEINLVSGGVITTYATIQEAIDASVDGDTVTIGAGTYVQTGVLNVNKEISIIGAGDGATIIETGVAGYGLHVTADNVSLSEMSIDASNTTHYGVKIDPGSGVFEDAIVNFSMENMTVSGAGRSEVDMNSLDGGTFTNVTADGLATSGVGFGVTDSTGITFTDITTTGNNWGAVGLYSAGRSYEPGTDDVTFAGTFTTDDAPGIYMEEELLEGVPTTVTNIDLSAIYDTVYMVFNPDHRETGDHFHFMFGNAADAEAFALALTNPESSVIYTDTTPDNVDSSAVGDTFYVYAGMSIQAAVDAADAGATIIVGPGTYDEDIVIDKAITLLSSDGAATTIINGQNGALGAIEVDPNAGAVQIGATGQGFTVQGNNGNGAIENAAIYLQGDQDGITIQGNIIEARGDAALLSEYAAAVTNLLIDNNEFTGQTFEGAQPSDNGFATQFDVGNNVPRQLVTIGGNGQNASDITFTNNTVSGTAGGTNAGGEQGNTLVTIDAENSVIEDNLFTGFTARYATALRAREDNTDIRNNVFDGETAGSPNTGAIYVDTPLPGTIEGNTYITDTGERTFESVAGGQIIRGGTQVDMIDYSGSDAGIDVRLWRGGENSGGHAQGDIIRDVESLTGSAFDDFLQGKNGINVTMDGGAGNDEIWGYDGDDTLIGGDGADKLRGYDGNDSLSGGEGDDILLGGDGDDTLIGGAGADSLQGHGGFDTADYSASGAGIDVRLWRGGTNSGGDAHGDKLRDIEAVIGSDFDDFLQGKNGVDVTLDGGDGNDEIWGYNGNDRLIGGDGADKLRGDRGADSLSGGDGDDILLGGDGDDTLIGGAGADSLQGHAGFDTVDYSGSSAGIDVRLWRGGANSGGDAQGDKLRDIEAVIGSDFDDVLQGRNGVDVNLDGGAGNDFIDGLSGNNVLVGGAGDDSIYGRAGTDTLDGGTGNDTLSGGADADTFVFADGYGADTILDFEDGTDTIDLTGVAGVSSAVDVFNSASLNGADTVIDLGGGDTLTIAGWNYQTEMDGSEFLFAAPAAAELKLSGGAAGSPAMIFDLKSGIGEGFIEFEQLNQTLGSVGDMISSDYDGPDYYTF</sequence>
<dbReference type="OrthoDB" id="6305173at2"/>
<dbReference type="GO" id="GO:0016020">
    <property type="term" value="C:membrane"/>
    <property type="evidence" value="ECO:0007669"/>
    <property type="project" value="UniProtKB-SubCell"/>
</dbReference>
<dbReference type="PANTHER" id="PTHR38340:SF1">
    <property type="entry name" value="S-LAYER PROTEIN"/>
    <property type="match status" value="1"/>
</dbReference>
<dbReference type="InterPro" id="IPR006626">
    <property type="entry name" value="PbH1"/>
</dbReference>
<proteinExistence type="predicted"/>
<organism evidence="8 9">
    <name type="scientific">Maricaulis salignorans</name>
    <dbReference type="NCBI Taxonomy" id="144026"/>
    <lineage>
        <taxon>Bacteria</taxon>
        <taxon>Pseudomonadati</taxon>
        <taxon>Pseudomonadota</taxon>
        <taxon>Alphaproteobacteria</taxon>
        <taxon>Maricaulales</taxon>
        <taxon>Maricaulaceae</taxon>
        <taxon>Maricaulis</taxon>
    </lineage>
</organism>
<dbReference type="STRING" id="144026.SAMN04488568_101255"/>
<keyword evidence="5" id="KW-0677">Repeat</keyword>
<dbReference type="EMBL" id="FNHG01000001">
    <property type="protein sequence ID" value="SDL66874.1"/>
    <property type="molecule type" value="Genomic_DNA"/>
</dbReference>
<evidence type="ECO:0000313" key="9">
    <source>
        <dbReference type="Proteomes" id="UP000199759"/>
    </source>
</evidence>
<dbReference type="InterPro" id="IPR011049">
    <property type="entry name" value="Serralysin-like_metalloprot_C"/>
</dbReference>
<evidence type="ECO:0000256" key="2">
    <source>
        <dbReference type="ARBA" id="ARBA00004613"/>
    </source>
</evidence>
<reference evidence="8 9" key="1">
    <citation type="submission" date="2016-10" db="EMBL/GenBank/DDBJ databases">
        <authorList>
            <person name="de Groot N.N."/>
        </authorList>
    </citation>
    <scope>NUCLEOTIDE SEQUENCE [LARGE SCALE GENOMIC DNA]</scope>
    <source>
        <strain evidence="8 9">DSM 16077</strain>
    </source>
</reference>
<name>A0A1G9LYC1_9PROT</name>
<keyword evidence="6" id="KW-0843">Virulence</keyword>
<dbReference type="GO" id="GO:0005576">
    <property type="term" value="C:extracellular region"/>
    <property type="evidence" value="ECO:0007669"/>
    <property type="project" value="UniProtKB-SubCell"/>
</dbReference>
<dbReference type="PRINTS" id="PR00313">
    <property type="entry name" value="CABNDNGRPT"/>
</dbReference>
<dbReference type="InterPro" id="IPR018511">
    <property type="entry name" value="Hemolysin-typ_Ca-bd_CS"/>
</dbReference>
<keyword evidence="7" id="KW-0472">Membrane</keyword>
<dbReference type="SMART" id="SM00710">
    <property type="entry name" value="PbH1"/>
    <property type="match status" value="8"/>
</dbReference>
<dbReference type="SUPFAM" id="SSF51120">
    <property type="entry name" value="beta-Roll"/>
    <property type="match status" value="3"/>
</dbReference>
<dbReference type="PANTHER" id="PTHR38340">
    <property type="entry name" value="S-LAYER PROTEIN"/>
    <property type="match status" value="1"/>
</dbReference>
<dbReference type="PRINTS" id="PR01488">
    <property type="entry name" value="RTXTOXINA"/>
</dbReference>
<evidence type="ECO:0000256" key="6">
    <source>
        <dbReference type="ARBA" id="ARBA00023026"/>
    </source>
</evidence>
<accession>A0A1G9LYC1</accession>
<dbReference type="RefSeq" id="WP_091765551.1">
    <property type="nucleotide sequence ID" value="NZ_FNHG01000001.1"/>
</dbReference>
<dbReference type="Pfam" id="PF00353">
    <property type="entry name" value="HemolysinCabind"/>
    <property type="match status" value="4"/>
</dbReference>
<dbReference type="SUPFAM" id="SSF51126">
    <property type="entry name" value="Pectin lyase-like"/>
    <property type="match status" value="2"/>
</dbReference>
<dbReference type="InterPro" id="IPR050557">
    <property type="entry name" value="RTX_toxin/Mannuronan_C5-epim"/>
</dbReference>
<evidence type="ECO:0000256" key="5">
    <source>
        <dbReference type="ARBA" id="ARBA00022737"/>
    </source>
</evidence>
<dbReference type="GO" id="GO:0090729">
    <property type="term" value="F:toxin activity"/>
    <property type="evidence" value="ECO:0007669"/>
    <property type="project" value="UniProtKB-KW"/>
</dbReference>
<dbReference type="InterPro" id="IPR012334">
    <property type="entry name" value="Pectin_lyas_fold"/>
</dbReference>
<dbReference type="GO" id="GO:0005509">
    <property type="term" value="F:calcium ion binding"/>
    <property type="evidence" value="ECO:0007669"/>
    <property type="project" value="InterPro"/>
</dbReference>
<keyword evidence="4" id="KW-0800">Toxin</keyword>
<dbReference type="InterPro" id="IPR001343">
    <property type="entry name" value="Hemolysn_Ca-bd"/>
</dbReference>
<evidence type="ECO:0000256" key="7">
    <source>
        <dbReference type="ARBA" id="ARBA00023136"/>
    </source>
</evidence>
<dbReference type="Gene3D" id="2.150.10.10">
    <property type="entry name" value="Serralysin-like metalloprotease, C-terminal"/>
    <property type="match status" value="4"/>
</dbReference>
<dbReference type="InterPro" id="IPR003995">
    <property type="entry name" value="RTX_toxin_determinant-A"/>
</dbReference>